<organism evidence="3 4">
    <name type="scientific">Mesonia algae</name>
    <dbReference type="NCBI Taxonomy" id="213248"/>
    <lineage>
        <taxon>Bacteria</taxon>
        <taxon>Pseudomonadati</taxon>
        <taxon>Bacteroidota</taxon>
        <taxon>Flavobacteriia</taxon>
        <taxon>Flavobacteriales</taxon>
        <taxon>Flavobacteriaceae</taxon>
        <taxon>Mesonia</taxon>
    </lineage>
</organism>
<proteinExistence type="predicted"/>
<feature type="signal peptide" evidence="2">
    <location>
        <begin position="1"/>
        <end position="25"/>
    </location>
</feature>
<feature type="transmembrane region" description="Helical" evidence="1">
    <location>
        <begin position="41"/>
        <end position="59"/>
    </location>
</feature>
<dbReference type="Proteomes" id="UP000249542">
    <property type="component" value="Unassembled WGS sequence"/>
</dbReference>
<dbReference type="AlphaFoldDB" id="A0A2W7IBI2"/>
<keyword evidence="1" id="KW-1133">Transmembrane helix</keyword>
<keyword evidence="1" id="KW-0472">Membrane</keyword>
<feature type="chain" id="PRO_5016067096" description="Secreted protein with PEP-CTERM sorting signal" evidence="2">
    <location>
        <begin position="26"/>
        <end position="64"/>
    </location>
</feature>
<evidence type="ECO:0000313" key="3">
    <source>
        <dbReference type="EMBL" id="PZW43729.1"/>
    </source>
</evidence>
<evidence type="ECO:0008006" key="5">
    <source>
        <dbReference type="Google" id="ProtNLM"/>
    </source>
</evidence>
<evidence type="ECO:0000256" key="1">
    <source>
        <dbReference type="SAM" id="Phobius"/>
    </source>
</evidence>
<dbReference type="EMBL" id="QKYV01000001">
    <property type="protein sequence ID" value="PZW43729.1"/>
    <property type="molecule type" value="Genomic_DNA"/>
</dbReference>
<name>A0A2W7IBI2_9FLAO</name>
<evidence type="ECO:0000313" key="4">
    <source>
        <dbReference type="Proteomes" id="UP000249542"/>
    </source>
</evidence>
<dbReference type="RefSeq" id="WP_111539425.1">
    <property type="nucleotide sequence ID" value="NZ_QKYV01000001.1"/>
</dbReference>
<evidence type="ECO:0000256" key="2">
    <source>
        <dbReference type="SAM" id="SignalP"/>
    </source>
</evidence>
<keyword evidence="2" id="KW-0732">Signal</keyword>
<gene>
    <name evidence="3" type="ORF">LX95_00053</name>
</gene>
<keyword evidence="1" id="KW-0812">Transmembrane</keyword>
<keyword evidence="4" id="KW-1185">Reference proteome</keyword>
<sequence>MKRYKQIIYILPLFIFLSFSNLASAQLPGFMDDVDDETPAAPIDLLIYTGLAAGAALGVKRLKK</sequence>
<accession>A0A2W7IBI2</accession>
<protein>
    <recommendedName>
        <fullName evidence="5">Secreted protein with PEP-CTERM sorting signal</fullName>
    </recommendedName>
</protein>
<reference evidence="3 4" key="1">
    <citation type="submission" date="2018-06" db="EMBL/GenBank/DDBJ databases">
        <title>Genomic Encyclopedia of Archaeal and Bacterial Type Strains, Phase II (KMG-II): from individual species to whole genera.</title>
        <authorList>
            <person name="Goeker M."/>
        </authorList>
    </citation>
    <scope>NUCLEOTIDE SEQUENCE [LARGE SCALE GENOMIC DNA]</scope>
    <source>
        <strain evidence="3 4">DSM 15361</strain>
    </source>
</reference>
<comment type="caution">
    <text evidence="3">The sequence shown here is derived from an EMBL/GenBank/DDBJ whole genome shotgun (WGS) entry which is preliminary data.</text>
</comment>